<keyword evidence="8 9" id="KW-0804">Transcription</keyword>
<evidence type="ECO:0000256" key="8">
    <source>
        <dbReference type="ARBA" id="ARBA00023163"/>
    </source>
</evidence>
<dbReference type="PANTHER" id="PTHR45526">
    <property type="entry name" value="TRANSCRIPTIONAL REGULATORY PROTEIN DPIA"/>
    <property type="match status" value="1"/>
</dbReference>
<name>A0A7J5BA42_9MICO</name>
<accession>A0A7J5BA42</accession>
<dbReference type="OrthoDB" id="7187989at2"/>
<dbReference type="InterPro" id="IPR036390">
    <property type="entry name" value="WH_DNA-bd_sf"/>
</dbReference>
<evidence type="ECO:0000256" key="4">
    <source>
        <dbReference type="ARBA" id="ARBA00023012"/>
    </source>
</evidence>
<dbReference type="InterPro" id="IPR051271">
    <property type="entry name" value="2C-system_Tx_regulators"/>
</dbReference>
<evidence type="ECO:0000256" key="9">
    <source>
        <dbReference type="PIRNR" id="PIRNR006171"/>
    </source>
</evidence>
<protein>
    <recommendedName>
        <fullName evidence="9">Transcriptional regulatory protein</fullName>
    </recommendedName>
</protein>
<dbReference type="Gene3D" id="1.10.10.10">
    <property type="entry name" value="Winged helix-like DNA-binding domain superfamily/Winged helix DNA-binding domain"/>
    <property type="match status" value="1"/>
</dbReference>
<dbReference type="PIRSF" id="PIRSF006171">
    <property type="entry name" value="RR_citrat_malat"/>
    <property type="match status" value="1"/>
</dbReference>
<dbReference type="InterPro" id="IPR036388">
    <property type="entry name" value="WH-like_DNA-bd_sf"/>
</dbReference>
<evidence type="ECO:0000256" key="1">
    <source>
        <dbReference type="ARBA" id="ARBA00004496"/>
    </source>
</evidence>
<dbReference type="GO" id="GO:0003677">
    <property type="term" value="F:DNA binding"/>
    <property type="evidence" value="ECO:0007669"/>
    <property type="project" value="UniProtKB-KW"/>
</dbReference>
<evidence type="ECO:0000256" key="6">
    <source>
        <dbReference type="ARBA" id="ARBA00023125"/>
    </source>
</evidence>
<dbReference type="RefSeq" id="WP_158052431.1">
    <property type="nucleotide sequence ID" value="NZ_WBKB01000005.1"/>
</dbReference>
<gene>
    <name evidence="12" type="ORF">F8O05_09170</name>
</gene>
<evidence type="ECO:0000256" key="7">
    <source>
        <dbReference type="ARBA" id="ARBA00023159"/>
    </source>
</evidence>
<keyword evidence="3 10" id="KW-0597">Phosphoprotein</keyword>
<evidence type="ECO:0000313" key="13">
    <source>
        <dbReference type="Proteomes" id="UP000433493"/>
    </source>
</evidence>
<evidence type="ECO:0000313" key="12">
    <source>
        <dbReference type="EMBL" id="KAB1642628.1"/>
    </source>
</evidence>
<proteinExistence type="predicted"/>
<dbReference type="PANTHER" id="PTHR45526:SF1">
    <property type="entry name" value="TRANSCRIPTIONAL REGULATORY PROTEIN DCUR-RELATED"/>
    <property type="match status" value="1"/>
</dbReference>
<keyword evidence="5 9" id="KW-0805">Transcription regulation</keyword>
<sequence length="232" mass="26092">MIGVLIVDDEAMSRELHRTYLERLDGFEVVAEAAGARTALAKIFDPNLRDRIQLILLDMTMPDGSGLDVLRQIRAKRLTTDVIPVSGVRDADTVRRVLSHGAVHYLVKPFTFAVFRERLEQYREYREKLDIAKDEPTQSDIDALIGALRPGGSAKPGEELPKGLSPDSLERVRAAIRERGALTAAEAAELVGMSRVTTRRYLEYLQSLGRVERVSRYGTGGRPISEYRWREI</sequence>
<dbReference type="SUPFAM" id="SSF52172">
    <property type="entry name" value="CheY-like"/>
    <property type="match status" value="1"/>
</dbReference>
<dbReference type="InterPro" id="IPR011006">
    <property type="entry name" value="CheY-like_superfamily"/>
</dbReference>
<dbReference type="GO" id="GO:0005737">
    <property type="term" value="C:cytoplasm"/>
    <property type="evidence" value="ECO:0007669"/>
    <property type="project" value="UniProtKB-SubCell"/>
</dbReference>
<dbReference type="GO" id="GO:0003700">
    <property type="term" value="F:DNA-binding transcription factor activity"/>
    <property type="evidence" value="ECO:0007669"/>
    <property type="project" value="InterPro"/>
</dbReference>
<keyword evidence="4 9" id="KW-0902">Two-component regulatory system</keyword>
<evidence type="ECO:0000256" key="3">
    <source>
        <dbReference type="ARBA" id="ARBA00022553"/>
    </source>
</evidence>
<keyword evidence="13" id="KW-1185">Reference proteome</keyword>
<dbReference type="InterPro" id="IPR024187">
    <property type="entry name" value="Sig_transdc_resp-reg_cit/mal"/>
</dbReference>
<evidence type="ECO:0000256" key="2">
    <source>
        <dbReference type="ARBA" id="ARBA00022490"/>
    </source>
</evidence>
<dbReference type="Gene3D" id="3.40.50.2300">
    <property type="match status" value="1"/>
</dbReference>
<comment type="caution">
    <text evidence="12">The sequence shown here is derived from an EMBL/GenBank/DDBJ whole genome shotgun (WGS) entry which is preliminary data.</text>
</comment>
<dbReference type="Pfam" id="PF00072">
    <property type="entry name" value="Response_reg"/>
    <property type="match status" value="1"/>
</dbReference>
<keyword evidence="7 9" id="KW-0010">Activator</keyword>
<dbReference type="Proteomes" id="UP000433493">
    <property type="component" value="Unassembled WGS sequence"/>
</dbReference>
<feature type="modified residue" description="4-aspartylphosphate" evidence="10">
    <location>
        <position position="58"/>
    </location>
</feature>
<dbReference type="PROSITE" id="PS50110">
    <property type="entry name" value="RESPONSE_REGULATORY"/>
    <property type="match status" value="1"/>
</dbReference>
<dbReference type="InterPro" id="IPR001789">
    <property type="entry name" value="Sig_transdc_resp-reg_receiver"/>
</dbReference>
<dbReference type="AlphaFoldDB" id="A0A7J5BA42"/>
<reference evidence="12 13" key="1">
    <citation type="submission" date="2019-09" db="EMBL/GenBank/DDBJ databases">
        <title>Phylogeny of genus Pseudoclavibacter and closely related genus.</title>
        <authorList>
            <person name="Li Y."/>
        </authorList>
    </citation>
    <scope>NUCLEOTIDE SEQUENCE [LARGE SCALE GENOMIC DNA]</scope>
    <source>
        <strain evidence="12 13">KCTC 13959</strain>
    </source>
</reference>
<keyword evidence="6 9" id="KW-0238">DNA-binding</keyword>
<comment type="subcellular location">
    <subcellularLocation>
        <location evidence="1 9">Cytoplasm</location>
    </subcellularLocation>
</comment>
<organism evidence="12 13">
    <name type="scientific">Gulosibacter chungangensis</name>
    <dbReference type="NCBI Taxonomy" id="979746"/>
    <lineage>
        <taxon>Bacteria</taxon>
        <taxon>Bacillati</taxon>
        <taxon>Actinomycetota</taxon>
        <taxon>Actinomycetes</taxon>
        <taxon>Micrococcales</taxon>
        <taxon>Microbacteriaceae</taxon>
        <taxon>Gulosibacter</taxon>
    </lineage>
</organism>
<feature type="domain" description="Response regulatory" evidence="11">
    <location>
        <begin position="3"/>
        <end position="123"/>
    </location>
</feature>
<evidence type="ECO:0000256" key="5">
    <source>
        <dbReference type="ARBA" id="ARBA00023015"/>
    </source>
</evidence>
<dbReference type="SUPFAM" id="SSF46785">
    <property type="entry name" value="Winged helix' DNA-binding domain"/>
    <property type="match status" value="1"/>
</dbReference>
<evidence type="ECO:0000259" key="11">
    <source>
        <dbReference type="PROSITE" id="PS50110"/>
    </source>
</evidence>
<dbReference type="GO" id="GO:0000156">
    <property type="term" value="F:phosphorelay response regulator activity"/>
    <property type="evidence" value="ECO:0007669"/>
    <property type="project" value="TreeGrafter"/>
</dbReference>
<dbReference type="EMBL" id="WBKB01000005">
    <property type="protein sequence ID" value="KAB1642628.1"/>
    <property type="molecule type" value="Genomic_DNA"/>
</dbReference>
<evidence type="ECO:0000256" key="10">
    <source>
        <dbReference type="PROSITE-ProRule" id="PRU00169"/>
    </source>
</evidence>
<keyword evidence="2 9" id="KW-0963">Cytoplasm</keyword>
<dbReference type="SMART" id="SM00448">
    <property type="entry name" value="REC"/>
    <property type="match status" value="1"/>
</dbReference>